<dbReference type="EMBL" id="PXOH01000001">
    <property type="protein sequence ID" value="PSF39255.1"/>
    <property type="molecule type" value="Genomic_DNA"/>
</dbReference>
<dbReference type="Gene3D" id="3.40.50.1000">
    <property type="entry name" value="HAD superfamily/HAD-like"/>
    <property type="match status" value="1"/>
</dbReference>
<dbReference type="Gene3D" id="3.90.1070.10">
    <property type="match status" value="1"/>
</dbReference>
<dbReference type="UniPathway" id="UPA00371">
    <property type="reaction ID" value="UER00546"/>
</dbReference>
<accession>A0A2T1M352</accession>
<dbReference type="Proteomes" id="UP000239001">
    <property type="component" value="Unassembled WGS sequence"/>
</dbReference>
<dbReference type="InterPro" id="IPR012847">
    <property type="entry name" value="Sucrose_phosphatase_pln/cyn"/>
</dbReference>
<dbReference type="EC" id="3.1.3.24" evidence="4"/>
<dbReference type="AlphaFoldDB" id="A0A2T1M352"/>
<evidence type="ECO:0000256" key="1">
    <source>
        <dbReference type="ARBA" id="ARBA00001946"/>
    </source>
</evidence>
<dbReference type="SFLD" id="SFLDG01140">
    <property type="entry name" value="C2.B:_Phosphomannomutase_and_P"/>
    <property type="match status" value="1"/>
</dbReference>
<dbReference type="PANTHER" id="PTHR46521">
    <property type="entry name" value="SUCROSE-PHOSPHATASE 2-RELATED"/>
    <property type="match status" value="1"/>
</dbReference>
<evidence type="ECO:0000256" key="2">
    <source>
        <dbReference type="ARBA" id="ARBA00005070"/>
    </source>
</evidence>
<dbReference type="RefSeq" id="WP_106454878.1">
    <property type="nucleotide sequence ID" value="NZ_PXOH01000001.1"/>
</dbReference>
<reference evidence="8 9" key="2">
    <citation type="submission" date="2018-03" db="EMBL/GenBank/DDBJ databases">
        <authorList>
            <person name="Keele B.F."/>
        </authorList>
    </citation>
    <scope>NUCLEOTIDE SEQUENCE [LARGE SCALE GENOMIC DNA]</scope>
    <source>
        <strain evidence="8 9">CCALA 016</strain>
    </source>
</reference>
<dbReference type="GO" id="GO:0005986">
    <property type="term" value="P:sucrose biosynthetic process"/>
    <property type="evidence" value="ECO:0007669"/>
    <property type="project" value="UniProtKB-UniPathway"/>
</dbReference>
<evidence type="ECO:0000256" key="5">
    <source>
        <dbReference type="ARBA" id="ARBA00022801"/>
    </source>
</evidence>
<dbReference type="Pfam" id="PF05116">
    <property type="entry name" value="S6PP"/>
    <property type="match status" value="1"/>
</dbReference>
<evidence type="ECO:0000256" key="4">
    <source>
        <dbReference type="ARBA" id="ARBA00013112"/>
    </source>
</evidence>
<proteinExistence type="inferred from homology"/>
<comment type="caution">
    <text evidence="8">The sequence shown here is derived from an EMBL/GenBank/DDBJ whole genome shotgun (WGS) entry which is preliminary data.</text>
</comment>
<protein>
    <recommendedName>
        <fullName evidence="4">sucrose-phosphate phosphatase</fullName>
        <ecNumber evidence="4">3.1.3.24</ecNumber>
    </recommendedName>
</protein>
<dbReference type="NCBIfam" id="TIGR01482">
    <property type="entry name" value="SPP-subfamily"/>
    <property type="match status" value="1"/>
</dbReference>
<dbReference type="NCBIfam" id="TIGR01485">
    <property type="entry name" value="SPP_plant-cyano"/>
    <property type="match status" value="1"/>
</dbReference>
<evidence type="ECO:0000259" key="7">
    <source>
        <dbReference type="Pfam" id="PF05116"/>
    </source>
</evidence>
<dbReference type="GO" id="GO:0050307">
    <property type="term" value="F:sucrose-phosphate phosphatase activity"/>
    <property type="evidence" value="ECO:0007669"/>
    <property type="project" value="UniProtKB-EC"/>
</dbReference>
<dbReference type="NCBIfam" id="TIGR01484">
    <property type="entry name" value="HAD-SF-IIB"/>
    <property type="match status" value="1"/>
</dbReference>
<name>A0A2T1M352_9CHRO</name>
<gene>
    <name evidence="8" type="ORF">C7H19_00235</name>
</gene>
<dbReference type="SFLD" id="SFLDS00003">
    <property type="entry name" value="Haloacid_Dehalogenase"/>
    <property type="match status" value="1"/>
</dbReference>
<organism evidence="8 9">
    <name type="scientific">Aphanothece hegewaldii CCALA 016</name>
    <dbReference type="NCBI Taxonomy" id="2107694"/>
    <lineage>
        <taxon>Bacteria</taxon>
        <taxon>Bacillati</taxon>
        <taxon>Cyanobacteriota</taxon>
        <taxon>Cyanophyceae</taxon>
        <taxon>Oscillatoriophycideae</taxon>
        <taxon>Chroococcales</taxon>
        <taxon>Aphanothecaceae</taxon>
        <taxon>Aphanothece</taxon>
    </lineage>
</organism>
<dbReference type="InterPro" id="IPR006379">
    <property type="entry name" value="HAD-SF_hydro_IIB"/>
</dbReference>
<feature type="domain" description="Sucrose phosphatase-like" evidence="7">
    <location>
        <begin position="2"/>
        <end position="245"/>
    </location>
</feature>
<comment type="pathway">
    <text evidence="2">Glycan biosynthesis; sucrose biosynthesis; sucrose from D-fructose 6-phosphate and UDP-alpha-D-glucose: step 2/2.</text>
</comment>
<reference evidence="8 9" key="1">
    <citation type="submission" date="2018-03" db="EMBL/GenBank/DDBJ databases">
        <title>The ancient ancestry and fast evolution of plastids.</title>
        <authorList>
            <person name="Moore K.R."/>
            <person name="Magnabosco C."/>
            <person name="Momper L."/>
            <person name="Gold D.A."/>
            <person name="Bosak T."/>
            <person name="Fournier G.P."/>
        </authorList>
    </citation>
    <scope>NUCLEOTIDE SEQUENCE [LARGE SCALE GENOMIC DNA]</scope>
    <source>
        <strain evidence="8 9">CCALA 016</strain>
    </source>
</reference>
<dbReference type="SUPFAM" id="SSF56784">
    <property type="entry name" value="HAD-like"/>
    <property type="match status" value="1"/>
</dbReference>
<evidence type="ECO:0000256" key="3">
    <source>
        <dbReference type="ARBA" id="ARBA00007211"/>
    </source>
</evidence>
<dbReference type="GO" id="GO:0000287">
    <property type="term" value="F:magnesium ion binding"/>
    <property type="evidence" value="ECO:0007669"/>
    <property type="project" value="InterPro"/>
</dbReference>
<evidence type="ECO:0000256" key="6">
    <source>
        <dbReference type="ARBA" id="ARBA00048036"/>
    </source>
</evidence>
<comment type="cofactor">
    <cofactor evidence="1">
        <name>Mg(2+)</name>
        <dbReference type="ChEBI" id="CHEBI:18420"/>
    </cofactor>
</comment>
<dbReference type="InterPro" id="IPR006380">
    <property type="entry name" value="SPP-like_dom"/>
</dbReference>
<keyword evidence="9" id="KW-1185">Reference proteome</keyword>
<dbReference type="InterPro" id="IPR051518">
    <property type="entry name" value="Sucrose_Phosphatase"/>
</dbReference>
<keyword evidence="5" id="KW-0378">Hydrolase</keyword>
<evidence type="ECO:0000313" key="8">
    <source>
        <dbReference type="EMBL" id="PSF39255.1"/>
    </source>
</evidence>
<comment type="similarity">
    <text evidence="3">Belongs to the sucrose phosphatase family.</text>
</comment>
<evidence type="ECO:0000313" key="9">
    <source>
        <dbReference type="Proteomes" id="UP000239001"/>
    </source>
</evidence>
<dbReference type="SFLD" id="SFLDG01141">
    <property type="entry name" value="C2.B.1:_Sucrose_Phosphatase_Li"/>
    <property type="match status" value="1"/>
</dbReference>
<sequence>MKFLLISDLDNTWIGDDSATIALQEKLFLYRDRFYLVYATGRSFPSVVHLMRDFWLSTGETFLKPDYLITGVGSEIYHQGILDYDWAKNISQGWDRNRVVQLTQKFPQLLPQSETEQNPWKVSFCLHPNTKPAILNTVHENILEMGIQAKIIFSSGKDIDILPQAADKGLAAMYLREKLQIPLTQTLVCGDSGNDLSLYQHGTLGVIVNNAQNELAQWYNQSGTKNHYFAKSSYAWGILEAIDYFSLGQEKN</sequence>
<dbReference type="InterPro" id="IPR023214">
    <property type="entry name" value="HAD_sf"/>
</dbReference>
<dbReference type="PANTHER" id="PTHR46521:SF4">
    <property type="entry name" value="SUCROSE-PHOSPHATASE 2-RELATED"/>
    <property type="match status" value="1"/>
</dbReference>
<dbReference type="OrthoDB" id="7847955at2"/>
<comment type="catalytic activity">
    <reaction evidence="6">
        <text>sucrose 6(F)-phosphate + H2O = sucrose + phosphate</text>
        <dbReference type="Rhea" id="RHEA:19289"/>
        <dbReference type="ChEBI" id="CHEBI:15377"/>
        <dbReference type="ChEBI" id="CHEBI:17992"/>
        <dbReference type="ChEBI" id="CHEBI:43474"/>
        <dbReference type="ChEBI" id="CHEBI:57723"/>
        <dbReference type="EC" id="3.1.3.24"/>
    </reaction>
</comment>
<dbReference type="InterPro" id="IPR036412">
    <property type="entry name" value="HAD-like_sf"/>
</dbReference>